<evidence type="ECO:0008006" key="3">
    <source>
        <dbReference type="Google" id="ProtNLM"/>
    </source>
</evidence>
<dbReference type="PANTHER" id="PTHR33116:SF86">
    <property type="entry name" value="REVERSE TRANSCRIPTASE DOMAIN-CONTAINING PROTEIN"/>
    <property type="match status" value="1"/>
</dbReference>
<organism evidence="1 2">
    <name type="scientific">Dipteronia dyeriana</name>
    <dbReference type="NCBI Taxonomy" id="168575"/>
    <lineage>
        <taxon>Eukaryota</taxon>
        <taxon>Viridiplantae</taxon>
        <taxon>Streptophyta</taxon>
        <taxon>Embryophyta</taxon>
        <taxon>Tracheophyta</taxon>
        <taxon>Spermatophyta</taxon>
        <taxon>Magnoliopsida</taxon>
        <taxon>eudicotyledons</taxon>
        <taxon>Gunneridae</taxon>
        <taxon>Pentapetalae</taxon>
        <taxon>rosids</taxon>
        <taxon>malvids</taxon>
        <taxon>Sapindales</taxon>
        <taxon>Sapindaceae</taxon>
        <taxon>Hippocastanoideae</taxon>
        <taxon>Acereae</taxon>
        <taxon>Dipteronia</taxon>
    </lineage>
</organism>
<evidence type="ECO:0000313" key="2">
    <source>
        <dbReference type="Proteomes" id="UP001280121"/>
    </source>
</evidence>
<protein>
    <recommendedName>
        <fullName evidence="3">Reverse transcriptase</fullName>
    </recommendedName>
</protein>
<name>A0AAD9X3V4_9ROSI</name>
<dbReference type="AlphaFoldDB" id="A0AAD9X3V4"/>
<sequence>MNGLPNCISTVSYSCRLNEEVCGSIKSTRGLRQGDPLSPYLFIISTEGLSSLIRGAPDNGEITGLKSSSKSAICVSPSVGMEESRKLADMVGMKLVDCHERYLDLPCFSNKSKRKLFADIADKVWNRIKGWGEKLLSIGGKEILIKAVVQAIPSYAMSIFRLPKSLFDEIQRLTARFWRGGNERNRKLH</sequence>
<dbReference type="PANTHER" id="PTHR33116">
    <property type="entry name" value="REVERSE TRANSCRIPTASE ZINC-BINDING DOMAIN-CONTAINING PROTEIN-RELATED-RELATED"/>
    <property type="match status" value="1"/>
</dbReference>
<accession>A0AAD9X3V4</accession>
<reference evidence="1" key="1">
    <citation type="journal article" date="2023" name="Plant J.">
        <title>Genome sequences and population genomics provide insights into the demographic history, inbreeding, and mutation load of two 'living fossil' tree species of Dipteronia.</title>
        <authorList>
            <person name="Feng Y."/>
            <person name="Comes H.P."/>
            <person name="Chen J."/>
            <person name="Zhu S."/>
            <person name="Lu R."/>
            <person name="Zhang X."/>
            <person name="Li P."/>
            <person name="Qiu J."/>
            <person name="Olsen K.M."/>
            <person name="Qiu Y."/>
        </authorList>
    </citation>
    <scope>NUCLEOTIDE SEQUENCE</scope>
    <source>
        <strain evidence="1">KIB01</strain>
    </source>
</reference>
<dbReference type="Proteomes" id="UP001280121">
    <property type="component" value="Unassembled WGS sequence"/>
</dbReference>
<gene>
    <name evidence="1" type="ORF">Ddye_012206</name>
</gene>
<comment type="caution">
    <text evidence="1">The sequence shown here is derived from an EMBL/GenBank/DDBJ whole genome shotgun (WGS) entry which is preliminary data.</text>
</comment>
<proteinExistence type="predicted"/>
<evidence type="ECO:0000313" key="1">
    <source>
        <dbReference type="EMBL" id="KAK2652350.1"/>
    </source>
</evidence>
<keyword evidence="2" id="KW-1185">Reference proteome</keyword>
<dbReference type="EMBL" id="JANJYI010000004">
    <property type="protein sequence ID" value="KAK2652350.1"/>
    <property type="molecule type" value="Genomic_DNA"/>
</dbReference>